<keyword evidence="2" id="KW-1185">Reference proteome</keyword>
<dbReference type="EMBL" id="OW240921">
    <property type="protein sequence ID" value="CAH2319018.1"/>
    <property type="molecule type" value="Genomic_DNA"/>
</dbReference>
<sequence length="62" mass="7015">QRPQLAVEEINLGRRPVCQEEPFSPFSSLSLGKFPGIPPMTVLIYAMNSMYWSVAHKFAPSY</sequence>
<gene>
    <name evidence="1" type="ORF">PECUL_23A022409</name>
</gene>
<reference evidence="1" key="1">
    <citation type="submission" date="2022-03" db="EMBL/GenBank/DDBJ databases">
        <authorList>
            <person name="Alioto T."/>
            <person name="Alioto T."/>
            <person name="Gomez Garrido J."/>
        </authorList>
    </citation>
    <scope>NUCLEOTIDE SEQUENCE</scope>
</reference>
<feature type="non-terminal residue" evidence="1">
    <location>
        <position position="62"/>
    </location>
</feature>
<accession>A0AAD1T778</accession>
<evidence type="ECO:0000313" key="1">
    <source>
        <dbReference type="EMBL" id="CAH2319018.1"/>
    </source>
</evidence>
<protein>
    <submittedName>
        <fullName evidence="1">Uncharacterized protein</fullName>
    </submittedName>
</protein>
<proteinExistence type="predicted"/>
<dbReference type="Proteomes" id="UP001295444">
    <property type="component" value="Chromosome 10"/>
</dbReference>
<evidence type="ECO:0000313" key="2">
    <source>
        <dbReference type="Proteomes" id="UP001295444"/>
    </source>
</evidence>
<dbReference type="AlphaFoldDB" id="A0AAD1T778"/>
<organism evidence="1 2">
    <name type="scientific">Pelobates cultripes</name>
    <name type="common">Western spadefoot toad</name>
    <dbReference type="NCBI Taxonomy" id="61616"/>
    <lineage>
        <taxon>Eukaryota</taxon>
        <taxon>Metazoa</taxon>
        <taxon>Chordata</taxon>
        <taxon>Craniata</taxon>
        <taxon>Vertebrata</taxon>
        <taxon>Euteleostomi</taxon>
        <taxon>Amphibia</taxon>
        <taxon>Batrachia</taxon>
        <taxon>Anura</taxon>
        <taxon>Pelobatoidea</taxon>
        <taxon>Pelobatidae</taxon>
        <taxon>Pelobates</taxon>
    </lineage>
</organism>
<feature type="non-terminal residue" evidence="1">
    <location>
        <position position="1"/>
    </location>
</feature>
<name>A0AAD1T778_PELCU</name>